<evidence type="ECO:0000256" key="23">
    <source>
        <dbReference type="ARBA" id="ARBA00048930"/>
    </source>
</evidence>
<dbReference type="InterPro" id="IPR002347">
    <property type="entry name" value="SDR_fam"/>
</dbReference>
<dbReference type="GO" id="GO:0005789">
    <property type="term" value="C:endoplasmic reticulum membrane"/>
    <property type="evidence" value="ECO:0007669"/>
    <property type="project" value="TreeGrafter"/>
</dbReference>
<evidence type="ECO:0000256" key="21">
    <source>
        <dbReference type="ARBA" id="ARBA00026112"/>
    </source>
</evidence>
<evidence type="ECO:0000259" key="25">
    <source>
        <dbReference type="PROSITE" id="PS50106"/>
    </source>
</evidence>
<dbReference type="SUPFAM" id="SSF50156">
    <property type="entry name" value="PDZ domain-like"/>
    <property type="match status" value="1"/>
</dbReference>
<dbReference type="PANTHER" id="PTHR43550">
    <property type="entry name" value="3-KETODIHYDROSPHINGOSINE REDUCTASE"/>
    <property type="match status" value="1"/>
</dbReference>
<dbReference type="SMART" id="SM00228">
    <property type="entry name" value="PDZ"/>
    <property type="match status" value="1"/>
</dbReference>
<evidence type="ECO:0000256" key="1">
    <source>
        <dbReference type="ARBA" id="ARBA00004236"/>
    </source>
</evidence>
<gene>
    <name evidence="27" type="ORF">P5673_017701</name>
</gene>
<dbReference type="GO" id="GO:0047560">
    <property type="term" value="F:3-dehydrosphinganine reductase activity"/>
    <property type="evidence" value="ECO:0007669"/>
    <property type="project" value="UniProtKB-EC"/>
</dbReference>
<keyword evidence="13" id="KW-0256">Endoplasmic reticulum</keyword>
<sequence>MASVEGLPDRVLLWSDNEAKEKQAQQVGNSTCGATAALNVLKLLGKTAELNAAIEAVNTNLRDLEAPLPQYLLSRSVAGTTHHYLIDGLHKLTDGEVIGRFFHMYPERDFDLLKWLKFWLHNKAVPLATLNCQKVPLRNGVIPDAWHHQVIYGVTENGIHLLNPQEICPVGVLTKKLCSESVLLIRHQDVLQRWSDTDDYSCWNSKGARWNELDVRGQIAHLIKEQTLLLLHGSKIKHRELLTTHITIPAAYESGITLFALKGSEAHKALEDANEFPLLKHVYKEHQNMNAQTTCQKTLTINITGGTSGIGKALAIKTAQSGANVTILARNMQRLEETLKEVKKHLAPERKVSVLALSVDLSRDAEDVENTLEQACDSLGPVDILINCAGYAVCGLFEETSVDDFKAMMDTNYLGSVFTSRAVIKKMKERRKGHVVYVSSIGGQIGIFGFTAYAPSKFALRGFAEALFMEVKPYNIAVSVVFPPDTDTPGFENENKNKPDETHEISSSAGLFSPEQVASNIVSGIKDRKFLITCGLDGFVVKTLTSGVCPPSSVLELLAEMSKLLRGSRKTPTQLDLSIIEVKSKFDAEFRRFPLDKSHLKTYDDFRKHVEKIHKLQSMPFTTWYTDMHGDLLPINNDDNFLRAVTTARPLLRVFVQRKGKSYEETFWPSLAFFIFASDGKVKKNSSVSEENIQPPEVPRRRNLLSNLTNPSKTHLNRISISGPQDFRRVSAIVDVDIIPETQRRVKLLKHNTDKPLGFYIRDGTSVRVTPSGLEKVPGIFISRLVAGGLAESTGLLAVNDEVLEVNGIEVAGKTLDQVTDMMIANSHNLIITVKPSNQFNNPVAATRLNRAEPDRLKSQSLTNLTAYSVNNPVLTTGSPTMQHAYHNEMAEEIPDSDEEEHPTVDEDGILSI</sequence>
<dbReference type="InterPro" id="IPR036034">
    <property type="entry name" value="PDZ_sf"/>
</dbReference>
<keyword evidence="15" id="KW-0746">Sphingolipid metabolism</keyword>
<keyword evidence="9" id="KW-0796">Tight junction</keyword>
<dbReference type="InterPro" id="IPR034868">
    <property type="entry name" value="PB1_Par6"/>
</dbReference>
<dbReference type="AlphaFoldDB" id="A0AAD9QEA6"/>
<feature type="region of interest" description="Disordered" evidence="24">
    <location>
        <begin position="487"/>
        <end position="507"/>
    </location>
</feature>
<keyword evidence="14" id="KW-0521">NADP</keyword>
<keyword evidence="20" id="KW-0131">Cell cycle</keyword>
<evidence type="ECO:0000256" key="24">
    <source>
        <dbReference type="SAM" id="MobiDB-lite"/>
    </source>
</evidence>
<dbReference type="Gene3D" id="2.30.42.10">
    <property type="match status" value="1"/>
</dbReference>
<keyword evidence="16" id="KW-0965">Cell junction</keyword>
<dbReference type="CDD" id="cd06718">
    <property type="entry name" value="PDZ_Par6-like"/>
    <property type="match status" value="1"/>
</dbReference>
<evidence type="ECO:0000256" key="8">
    <source>
        <dbReference type="ARBA" id="ARBA00008625"/>
    </source>
</evidence>
<dbReference type="PROSITE" id="PS50106">
    <property type="entry name" value="PDZ"/>
    <property type="match status" value="1"/>
</dbReference>
<dbReference type="SUPFAM" id="SSF51735">
    <property type="entry name" value="NAD(P)-binding Rossmann-fold domains"/>
    <property type="match status" value="1"/>
</dbReference>
<comment type="pathway">
    <text evidence="6">Sphingolipid metabolism.</text>
</comment>
<dbReference type="EMBL" id="JARQWQ010000039">
    <property type="protein sequence ID" value="KAK2559620.1"/>
    <property type="molecule type" value="Genomic_DNA"/>
</dbReference>
<dbReference type="InterPro" id="IPR000270">
    <property type="entry name" value="PB1_dom"/>
</dbReference>
<dbReference type="Pfam" id="PF00564">
    <property type="entry name" value="PB1"/>
    <property type="match status" value="1"/>
</dbReference>
<keyword evidence="28" id="KW-1185">Reference proteome</keyword>
<accession>A0AAD9QEA6</accession>
<evidence type="ECO:0000259" key="26">
    <source>
        <dbReference type="PROSITE" id="PS51745"/>
    </source>
</evidence>
<dbReference type="InterPro" id="IPR053793">
    <property type="entry name" value="PB1-like"/>
</dbReference>
<evidence type="ECO:0000313" key="27">
    <source>
        <dbReference type="EMBL" id="KAK2559620.1"/>
    </source>
</evidence>
<dbReference type="CDD" id="cd06403">
    <property type="entry name" value="PB1_Par6"/>
    <property type="match status" value="1"/>
</dbReference>
<dbReference type="Gene3D" id="3.10.20.90">
    <property type="entry name" value="Phosphatidylinositol 3-kinase Catalytic Subunit, Chain A, domain 1"/>
    <property type="match status" value="1"/>
</dbReference>
<comment type="catalytic activity">
    <reaction evidence="23">
        <text>sphinganine + NADP(+) = 3-oxosphinganine + NADPH + H(+)</text>
        <dbReference type="Rhea" id="RHEA:22640"/>
        <dbReference type="ChEBI" id="CHEBI:15378"/>
        <dbReference type="ChEBI" id="CHEBI:57783"/>
        <dbReference type="ChEBI" id="CHEBI:57817"/>
        <dbReference type="ChEBI" id="CHEBI:58299"/>
        <dbReference type="ChEBI" id="CHEBI:58349"/>
        <dbReference type="EC" id="1.1.1.102"/>
    </reaction>
    <physiologicalReaction direction="right-to-left" evidence="23">
        <dbReference type="Rhea" id="RHEA:22642"/>
    </physiologicalReaction>
</comment>
<evidence type="ECO:0000256" key="3">
    <source>
        <dbReference type="ARBA" id="ARBA00004435"/>
    </source>
</evidence>
<evidence type="ECO:0000313" key="28">
    <source>
        <dbReference type="Proteomes" id="UP001249851"/>
    </source>
</evidence>
<dbReference type="GO" id="GO:0051301">
    <property type="term" value="P:cell division"/>
    <property type="evidence" value="ECO:0007669"/>
    <property type="project" value="UniProtKB-KW"/>
</dbReference>
<keyword evidence="19" id="KW-0472">Membrane</keyword>
<comment type="similarity">
    <text evidence="8">Belongs to the PAR6 family.</text>
</comment>
<dbReference type="EC" id="1.1.1.102" evidence="21"/>
<dbReference type="PRINTS" id="PR00081">
    <property type="entry name" value="GDHRDH"/>
</dbReference>
<dbReference type="Pfam" id="PF00595">
    <property type="entry name" value="PDZ"/>
    <property type="match status" value="1"/>
</dbReference>
<evidence type="ECO:0000256" key="18">
    <source>
        <dbReference type="ARBA" id="ARBA00023098"/>
    </source>
</evidence>
<evidence type="ECO:0000256" key="11">
    <source>
        <dbReference type="ARBA" id="ARBA00022490"/>
    </source>
</evidence>
<keyword evidence="10" id="KW-1003">Cell membrane</keyword>
<comment type="function">
    <text evidence="22">Catalyzes the reduction of 3'-oxosphinganine (3-ketodihydrosphingosine/KDS) to sphinganine (dihydrosphingosine/DHS), the second step of de novo sphingolipid biosynthesis.</text>
</comment>
<dbReference type="InterPro" id="IPR036291">
    <property type="entry name" value="NAD(P)-bd_dom_sf"/>
</dbReference>
<evidence type="ECO:0000256" key="9">
    <source>
        <dbReference type="ARBA" id="ARBA00022427"/>
    </source>
</evidence>
<evidence type="ECO:0000256" key="10">
    <source>
        <dbReference type="ARBA" id="ARBA00022475"/>
    </source>
</evidence>
<evidence type="ECO:0000256" key="20">
    <source>
        <dbReference type="ARBA" id="ARBA00023306"/>
    </source>
</evidence>
<evidence type="ECO:0000256" key="2">
    <source>
        <dbReference type="ARBA" id="ARBA00004240"/>
    </source>
</evidence>
<keyword evidence="12" id="KW-0132">Cell division</keyword>
<dbReference type="PANTHER" id="PTHR43550:SF3">
    <property type="entry name" value="3-KETODIHYDROSPHINGOSINE REDUCTASE"/>
    <property type="match status" value="1"/>
</dbReference>
<dbReference type="Pfam" id="PF00106">
    <property type="entry name" value="adh_short"/>
    <property type="match status" value="1"/>
</dbReference>
<feature type="domain" description="PB1" evidence="26">
    <location>
        <begin position="579"/>
        <end position="659"/>
    </location>
</feature>
<evidence type="ECO:0000256" key="12">
    <source>
        <dbReference type="ARBA" id="ARBA00022618"/>
    </source>
</evidence>
<dbReference type="PRINTS" id="PR00080">
    <property type="entry name" value="SDRFAMILY"/>
</dbReference>
<evidence type="ECO:0000256" key="5">
    <source>
        <dbReference type="ARBA" id="ARBA00004760"/>
    </source>
</evidence>
<dbReference type="InterPro" id="IPR045022">
    <property type="entry name" value="KDSR-like"/>
</dbReference>
<dbReference type="GO" id="GO:0030148">
    <property type="term" value="P:sphingolipid biosynthetic process"/>
    <property type="evidence" value="ECO:0007669"/>
    <property type="project" value="InterPro"/>
</dbReference>
<proteinExistence type="inferred from homology"/>
<evidence type="ECO:0000256" key="4">
    <source>
        <dbReference type="ARBA" id="ARBA00004496"/>
    </source>
</evidence>
<dbReference type="FunFam" id="3.10.20.90:FF:000031">
    <property type="entry name" value="Partitioning defective 6 homolog alpha"/>
    <property type="match status" value="1"/>
</dbReference>
<evidence type="ECO:0000256" key="22">
    <source>
        <dbReference type="ARBA" id="ARBA00044737"/>
    </source>
</evidence>
<evidence type="ECO:0000256" key="7">
    <source>
        <dbReference type="ARBA" id="ARBA00006484"/>
    </source>
</evidence>
<dbReference type="FunFam" id="3.40.50.720:FF:000165">
    <property type="entry name" value="3-ketodihydrosphingosine reductase"/>
    <property type="match status" value="1"/>
</dbReference>
<comment type="similarity">
    <text evidence="7">Belongs to the short-chain dehydrogenases/reductases (SDR) family.</text>
</comment>
<evidence type="ECO:0000256" key="13">
    <source>
        <dbReference type="ARBA" id="ARBA00022824"/>
    </source>
</evidence>
<protein>
    <recommendedName>
        <fullName evidence="21">3-dehydrosphinganine reductase</fullName>
        <ecNumber evidence="21">1.1.1.102</ecNumber>
    </recommendedName>
</protein>
<comment type="subcellular location">
    <subcellularLocation>
        <location evidence="3">Cell junction</location>
        <location evidence="3">Tight junction</location>
    </subcellularLocation>
    <subcellularLocation>
        <location evidence="1">Cell membrane</location>
    </subcellularLocation>
    <subcellularLocation>
        <location evidence="4">Cytoplasm</location>
    </subcellularLocation>
    <subcellularLocation>
        <location evidence="2">Endoplasmic reticulum</location>
    </subcellularLocation>
</comment>
<comment type="pathway">
    <text evidence="5">Lipid metabolism; sphingolipid metabolism.</text>
</comment>
<dbReference type="FunFam" id="2.30.42.10:FF:000030">
    <property type="entry name" value="Partitioning defective 6 homolog beta"/>
    <property type="match status" value="1"/>
</dbReference>
<name>A0AAD9QEA6_ACRCE</name>
<dbReference type="GO" id="GO:0005923">
    <property type="term" value="C:bicellular tight junction"/>
    <property type="evidence" value="ECO:0007669"/>
    <property type="project" value="UniProtKB-SubCell"/>
</dbReference>
<evidence type="ECO:0000256" key="14">
    <source>
        <dbReference type="ARBA" id="ARBA00022857"/>
    </source>
</evidence>
<comment type="caution">
    <text evidence="27">The sequence shown here is derived from an EMBL/GenBank/DDBJ whole genome shotgun (WGS) entry which is preliminary data.</text>
</comment>
<keyword evidence="17" id="KW-0560">Oxidoreductase</keyword>
<dbReference type="SUPFAM" id="SSF54277">
    <property type="entry name" value="CAD &amp; PB1 domains"/>
    <property type="match status" value="1"/>
</dbReference>
<feature type="compositionally biased region" description="Basic and acidic residues" evidence="24">
    <location>
        <begin position="493"/>
        <end position="504"/>
    </location>
</feature>
<reference evidence="27" key="2">
    <citation type="journal article" date="2023" name="Science">
        <title>Genomic signatures of disease resistance in endangered staghorn corals.</title>
        <authorList>
            <person name="Vollmer S.V."/>
            <person name="Selwyn J.D."/>
            <person name="Despard B.A."/>
            <person name="Roesel C.L."/>
        </authorList>
    </citation>
    <scope>NUCLEOTIDE SEQUENCE</scope>
    <source>
        <strain evidence="27">K2</strain>
    </source>
</reference>
<dbReference type="GO" id="GO:0005886">
    <property type="term" value="C:plasma membrane"/>
    <property type="evidence" value="ECO:0007669"/>
    <property type="project" value="UniProtKB-SubCell"/>
</dbReference>
<dbReference type="GO" id="GO:0006666">
    <property type="term" value="P:3-keto-sphinganine metabolic process"/>
    <property type="evidence" value="ECO:0007669"/>
    <property type="project" value="InterPro"/>
</dbReference>
<dbReference type="Gene3D" id="3.40.50.720">
    <property type="entry name" value="NAD(P)-binding Rossmann-like Domain"/>
    <property type="match status" value="1"/>
</dbReference>
<keyword evidence="11" id="KW-0963">Cytoplasm</keyword>
<organism evidence="27 28">
    <name type="scientific">Acropora cervicornis</name>
    <name type="common">Staghorn coral</name>
    <dbReference type="NCBI Taxonomy" id="6130"/>
    <lineage>
        <taxon>Eukaryota</taxon>
        <taxon>Metazoa</taxon>
        <taxon>Cnidaria</taxon>
        <taxon>Anthozoa</taxon>
        <taxon>Hexacorallia</taxon>
        <taxon>Scleractinia</taxon>
        <taxon>Astrocoeniina</taxon>
        <taxon>Acroporidae</taxon>
        <taxon>Acropora</taxon>
    </lineage>
</organism>
<evidence type="ECO:0000256" key="17">
    <source>
        <dbReference type="ARBA" id="ARBA00023002"/>
    </source>
</evidence>
<dbReference type="Proteomes" id="UP001249851">
    <property type="component" value="Unassembled WGS sequence"/>
</dbReference>
<evidence type="ECO:0000256" key="6">
    <source>
        <dbReference type="ARBA" id="ARBA00004991"/>
    </source>
</evidence>
<dbReference type="PROSITE" id="PS51745">
    <property type="entry name" value="PB1"/>
    <property type="match status" value="1"/>
</dbReference>
<dbReference type="SMART" id="SM00666">
    <property type="entry name" value="PB1"/>
    <property type="match status" value="1"/>
</dbReference>
<dbReference type="CDD" id="cd08939">
    <property type="entry name" value="KDSR-like_SDR_c"/>
    <property type="match status" value="1"/>
</dbReference>
<evidence type="ECO:0000256" key="15">
    <source>
        <dbReference type="ARBA" id="ARBA00022919"/>
    </source>
</evidence>
<dbReference type="InterPro" id="IPR001478">
    <property type="entry name" value="PDZ"/>
</dbReference>
<evidence type="ECO:0000256" key="16">
    <source>
        <dbReference type="ARBA" id="ARBA00022949"/>
    </source>
</evidence>
<feature type="region of interest" description="Disordered" evidence="24">
    <location>
        <begin position="892"/>
        <end position="913"/>
    </location>
</feature>
<keyword evidence="18" id="KW-0443">Lipid metabolism</keyword>
<reference evidence="27" key="1">
    <citation type="journal article" date="2023" name="G3 (Bethesda)">
        <title>Whole genome assembly and annotation of the endangered Caribbean coral Acropora cervicornis.</title>
        <authorList>
            <person name="Selwyn J.D."/>
            <person name="Vollmer S.V."/>
        </authorList>
    </citation>
    <scope>NUCLEOTIDE SEQUENCE</scope>
    <source>
        <strain evidence="27">K2</strain>
    </source>
</reference>
<evidence type="ECO:0000256" key="19">
    <source>
        <dbReference type="ARBA" id="ARBA00023136"/>
    </source>
</evidence>
<feature type="domain" description="PDZ" evidence="25">
    <location>
        <begin position="745"/>
        <end position="838"/>
    </location>
</feature>